<dbReference type="InterPro" id="IPR003439">
    <property type="entry name" value="ABC_transporter-like_ATP-bd"/>
</dbReference>
<keyword evidence="4" id="KW-0812">Transmembrane</keyword>
<dbReference type="EMBL" id="UYYB01102680">
    <property type="protein sequence ID" value="VDM78693.1"/>
    <property type="molecule type" value="Genomic_DNA"/>
</dbReference>
<comment type="similarity">
    <text evidence="2">Belongs to the ABC transporter superfamily. ABCG family. Eye pigment precursor importer (TC 3.A.1.204) subfamily.</text>
</comment>
<dbReference type="Pfam" id="PF00005">
    <property type="entry name" value="ABC_tran"/>
    <property type="match status" value="1"/>
</dbReference>
<keyword evidence="3" id="KW-0813">Transport</keyword>
<dbReference type="InterPro" id="IPR027417">
    <property type="entry name" value="P-loop_NTPase"/>
</dbReference>
<dbReference type="Gene3D" id="3.40.50.300">
    <property type="entry name" value="P-loop containing nucleotide triphosphate hydrolases"/>
    <property type="match status" value="1"/>
</dbReference>
<sequence>MASDLIPLLSDPPPYRDINSNIYPLKKKDFDQPPPYPSPHEVLGNRFHIPKGSEISFLLGKTPMSSTAEADKNFEQRWDNWPIPTDPVMCYVSGAGKTTLLNVLTSRNLTGLDVDGKVTVDGRSISRWKFKEISAFVQQNDMFIGTMTAREHLLFMARLRMGSNYTTMEQDLRVEDIIRTMGLTNCADTIIGIPNSAKGLSCGEMKRLAFASE</sequence>
<feature type="domain" description="ABC transporter" evidence="7">
    <location>
        <begin position="93"/>
        <end position="211"/>
    </location>
</feature>
<dbReference type="Proteomes" id="UP000270094">
    <property type="component" value="Unassembled WGS sequence"/>
</dbReference>
<dbReference type="AlphaFoldDB" id="A0A3P7JDB7"/>
<gene>
    <name evidence="8" type="ORF">SVUK_LOCUS13691</name>
</gene>
<accession>A0A3P7JDB7</accession>
<dbReference type="InterPro" id="IPR050352">
    <property type="entry name" value="ABCG_transporters"/>
</dbReference>
<evidence type="ECO:0000313" key="8">
    <source>
        <dbReference type="EMBL" id="VDM78693.1"/>
    </source>
</evidence>
<dbReference type="SUPFAM" id="SSF52540">
    <property type="entry name" value="P-loop containing nucleoside triphosphate hydrolases"/>
    <property type="match status" value="1"/>
</dbReference>
<dbReference type="OrthoDB" id="66620at2759"/>
<evidence type="ECO:0000256" key="6">
    <source>
        <dbReference type="ARBA" id="ARBA00023136"/>
    </source>
</evidence>
<evidence type="ECO:0000256" key="5">
    <source>
        <dbReference type="ARBA" id="ARBA00022989"/>
    </source>
</evidence>
<dbReference type="PANTHER" id="PTHR48041:SF93">
    <property type="entry name" value="ABC TRANSPORTER ATP-BINDING PROTEIN_PERMEASE WHT-1"/>
    <property type="match status" value="1"/>
</dbReference>
<keyword evidence="6" id="KW-0472">Membrane</keyword>
<keyword evidence="9" id="KW-1185">Reference proteome</keyword>
<proteinExistence type="inferred from homology"/>
<dbReference type="GO" id="GO:0005524">
    <property type="term" value="F:ATP binding"/>
    <property type="evidence" value="ECO:0007669"/>
    <property type="project" value="InterPro"/>
</dbReference>
<keyword evidence="5" id="KW-1133">Transmembrane helix</keyword>
<name>A0A3P7JDB7_STRVU</name>
<evidence type="ECO:0000259" key="7">
    <source>
        <dbReference type="Pfam" id="PF00005"/>
    </source>
</evidence>
<protein>
    <recommendedName>
        <fullName evidence="7">ABC transporter domain-containing protein</fullName>
    </recommendedName>
</protein>
<dbReference type="PANTHER" id="PTHR48041">
    <property type="entry name" value="ABC TRANSPORTER G FAMILY MEMBER 28"/>
    <property type="match status" value="1"/>
</dbReference>
<organism evidence="8 9">
    <name type="scientific">Strongylus vulgaris</name>
    <name type="common">Blood worm</name>
    <dbReference type="NCBI Taxonomy" id="40348"/>
    <lineage>
        <taxon>Eukaryota</taxon>
        <taxon>Metazoa</taxon>
        <taxon>Ecdysozoa</taxon>
        <taxon>Nematoda</taxon>
        <taxon>Chromadorea</taxon>
        <taxon>Rhabditida</taxon>
        <taxon>Rhabditina</taxon>
        <taxon>Rhabditomorpha</taxon>
        <taxon>Strongyloidea</taxon>
        <taxon>Strongylidae</taxon>
        <taxon>Strongylus</taxon>
    </lineage>
</organism>
<feature type="non-terminal residue" evidence="8">
    <location>
        <position position="213"/>
    </location>
</feature>
<dbReference type="GO" id="GO:0016887">
    <property type="term" value="F:ATP hydrolysis activity"/>
    <property type="evidence" value="ECO:0007669"/>
    <property type="project" value="InterPro"/>
</dbReference>
<evidence type="ECO:0000256" key="4">
    <source>
        <dbReference type="ARBA" id="ARBA00022692"/>
    </source>
</evidence>
<evidence type="ECO:0000313" key="9">
    <source>
        <dbReference type="Proteomes" id="UP000270094"/>
    </source>
</evidence>
<comment type="subcellular location">
    <subcellularLocation>
        <location evidence="1">Membrane</location>
        <topology evidence="1">Multi-pass membrane protein</topology>
    </subcellularLocation>
</comment>
<evidence type="ECO:0000256" key="3">
    <source>
        <dbReference type="ARBA" id="ARBA00022448"/>
    </source>
</evidence>
<dbReference type="GO" id="GO:0005886">
    <property type="term" value="C:plasma membrane"/>
    <property type="evidence" value="ECO:0007669"/>
    <property type="project" value="TreeGrafter"/>
</dbReference>
<evidence type="ECO:0000256" key="2">
    <source>
        <dbReference type="ARBA" id="ARBA00005814"/>
    </source>
</evidence>
<dbReference type="GO" id="GO:0042626">
    <property type="term" value="F:ATPase-coupled transmembrane transporter activity"/>
    <property type="evidence" value="ECO:0007669"/>
    <property type="project" value="TreeGrafter"/>
</dbReference>
<reference evidence="8 9" key="1">
    <citation type="submission" date="2018-11" db="EMBL/GenBank/DDBJ databases">
        <authorList>
            <consortium name="Pathogen Informatics"/>
        </authorList>
    </citation>
    <scope>NUCLEOTIDE SEQUENCE [LARGE SCALE GENOMIC DNA]</scope>
</reference>
<evidence type="ECO:0000256" key="1">
    <source>
        <dbReference type="ARBA" id="ARBA00004141"/>
    </source>
</evidence>